<dbReference type="SUPFAM" id="SSF117281">
    <property type="entry name" value="Kelch motif"/>
    <property type="match status" value="1"/>
</dbReference>
<accession>A0A653DKD5</accession>
<dbReference type="InterPro" id="IPR015915">
    <property type="entry name" value="Kelch-typ_b-propeller"/>
</dbReference>
<evidence type="ECO:0000313" key="2">
    <source>
        <dbReference type="EMBL" id="VEN59808.1"/>
    </source>
</evidence>
<sequence>MRCCRFQQQTLRRPSMTTPRANVDVAVVGDRLYAVGGFSEYLDTTTNEWTTFIPKGTCDIPQRRKPRNRRSSRRSISESKRANSIPPGEAAQNGQQANVEATDTE</sequence>
<dbReference type="AlphaFoldDB" id="A0A653DKD5"/>
<dbReference type="OrthoDB" id="45365at2759"/>
<keyword evidence="3" id="KW-1185">Reference proteome</keyword>
<dbReference type="Proteomes" id="UP000410492">
    <property type="component" value="Unassembled WGS sequence"/>
</dbReference>
<dbReference type="Gene3D" id="2.120.10.80">
    <property type="entry name" value="Kelch-type beta propeller"/>
    <property type="match status" value="1"/>
</dbReference>
<feature type="compositionally biased region" description="Basic residues" evidence="1">
    <location>
        <begin position="63"/>
        <end position="73"/>
    </location>
</feature>
<dbReference type="EMBL" id="CAACVG010012164">
    <property type="protein sequence ID" value="VEN59808.1"/>
    <property type="molecule type" value="Genomic_DNA"/>
</dbReference>
<proteinExistence type="predicted"/>
<evidence type="ECO:0000256" key="1">
    <source>
        <dbReference type="SAM" id="MobiDB-lite"/>
    </source>
</evidence>
<feature type="compositionally biased region" description="Polar residues" evidence="1">
    <location>
        <begin position="92"/>
        <end position="105"/>
    </location>
</feature>
<protein>
    <submittedName>
        <fullName evidence="2">Uncharacterized protein</fullName>
    </submittedName>
</protein>
<gene>
    <name evidence="2" type="ORF">CALMAC_LOCUS17689</name>
</gene>
<feature type="region of interest" description="Disordered" evidence="1">
    <location>
        <begin position="52"/>
        <end position="105"/>
    </location>
</feature>
<organism evidence="2 3">
    <name type="scientific">Callosobruchus maculatus</name>
    <name type="common">Southern cowpea weevil</name>
    <name type="synonym">Pulse bruchid</name>
    <dbReference type="NCBI Taxonomy" id="64391"/>
    <lineage>
        <taxon>Eukaryota</taxon>
        <taxon>Metazoa</taxon>
        <taxon>Ecdysozoa</taxon>
        <taxon>Arthropoda</taxon>
        <taxon>Hexapoda</taxon>
        <taxon>Insecta</taxon>
        <taxon>Pterygota</taxon>
        <taxon>Neoptera</taxon>
        <taxon>Endopterygota</taxon>
        <taxon>Coleoptera</taxon>
        <taxon>Polyphaga</taxon>
        <taxon>Cucujiformia</taxon>
        <taxon>Chrysomeloidea</taxon>
        <taxon>Chrysomelidae</taxon>
        <taxon>Bruchinae</taxon>
        <taxon>Bruchini</taxon>
        <taxon>Callosobruchus</taxon>
    </lineage>
</organism>
<reference evidence="2 3" key="1">
    <citation type="submission" date="2019-01" db="EMBL/GenBank/DDBJ databases">
        <authorList>
            <person name="Sayadi A."/>
        </authorList>
    </citation>
    <scope>NUCLEOTIDE SEQUENCE [LARGE SCALE GENOMIC DNA]</scope>
</reference>
<name>A0A653DKD5_CALMS</name>
<evidence type="ECO:0000313" key="3">
    <source>
        <dbReference type="Proteomes" id="UP000410492"/>
    </source>
</evidence>